<dbReference type="PROSITE" id="PS51257">
    <property type="entry name" value="PROKAR_LIPOPROTEIN"/>
    <property type="match status" value="1"/>
</dbReference>
<keyword evidence="3" id="KW-1185">Reference proteome</keyword>
<dbReference type="AlphaFoldDB" id="A0A9P5PM19"/>
<keyword evidence="1" id="KW-1133">Transmembrane helix</keyword>
<evidence type="ECO:0000313" key="3">
    <source>
        <dbReference type="Proteomes" id="UP000772434"/>
    </source>
</evidence>
<dbReference type="Proteomes" id="UP000772434">
    <property type="component" value="Unassembled WGS sequence"/>
</dbReference>
<comment type="caution">
    <text evidence="2">The sequence shown here is derived from an EMBL/GenBank/DDBJ whole genome shotgun (WGS) entry which is preliminary data.</text>
</comment>
<organism evidence="2 3">
    <name type="scientific">Rhodocollybia butyracea</name>
    <dbReference type="NCBI Taxonomy" id="206335"/>
    <lineage>
        <taxon>Eukaryota</taxon>
        <taxon>Fungi</taxon>
        <taxon>Dikarya</taxon>
        <taxon>Basidiomycota</taxon>
        <taxon>Agaricomycotina</taxon>
        <taxon>Agaricomycetes</taxon>
        <taxon>Agaricomycetidae</taxon>
        <taxon>Agaricales</taxon>
        <taxon>Marasmiineae</taxon>
        <taxon>Omphalotaceae</taxon>
        <taxon>Rhodocollybia</taxon>
    </lineage>
</organism>
<feature type="transmembrane region" description="Helical" evidence="1">
    <location>
        <begin position="21"/>
        <end position="39"/>
    </location>
</feature>
<protein>
    <submittedName>
        <fullName evidence="2">Uncharacterized protein</fullName>
    </submittedName>
</protein>
<sequence>MHITIRSDRHINTNIHIHTSVFLLITFFSHMTVACFINICKPISLVSSSSIIIPHSLSNGVCSAIHCCYPLLYSLIIRYPSD</sequence>
<gene>
    <name evidence="2" type="ORF">BDP27DRAFT_1331447</name>
</gene>
<evidence type="ECO:0000256" key="1">
    <source>
        <dbReference type="SAM" id="Phobius"/>
    </source>
</evidence>
<dbReference type="EMBL" id="JADNRY010000097">
    <property type="protein sequence ID" value="KAF9065833.1"/>
    <property type="molecule type" value="Genomic_DNA"/>
</dbReference>
<evidence type="ECO:0000313" key="2">
    <source>
        <dbReference type="EMBL" id="KAF9065833.1"/>
    </source>
</evidence>
<keyword evidence="1" id="KW-0472">Membrane</keyword>
<name>A0A9P5PM19_9AGAR</name>
<accession>A0A9P5PM19</accession>
<reference evidence="2" key="1">
    <citation type="submission" date="2020-11" db="EMBL/GenBank/DDBJ databases">
        <authorList>
            <consortium name="DOE Joint Genome Institute"/>
            <person name="Ahrendt S."/>
            <person name="Riley R."/>
            <person name="Andreopoulos W."/>
            <person name="Labutti K."/>
            <person name="Pangilinan J."/>
            <person name="Ruiz-Duenas F.J."/>
            <person name="Barrasa J.M."/>
            <person name="Sanchez-Garcia M."/>
            <person name="Camarero S."/>
            <person name="Miyauchi S."/>
            <person name="Serrano A."/>
            <person name="Linde D."/>
            <person name="Babiker R."/>
            <person name="Drula E."/>
            <person name="Ayuso-Fernandez I."/>
            <person name="Pacheco R."/>
            <person name="Padilla G."/>
            <person name="Ferreira P."/>
            <person name="Barriuso J."/>
            <person name="Kellner H."/>
            <person name="Castanera R."/>
            <person name="Alfaro M."/>
            <person name="Ramirez L."/>
            <person name="Pisabarro A.G."/>
            <person name="Kuo A."/>
            <person name="Tritt A."/>
            <person name="Lipzen A."/>
            <person name="He G."/>
            <person name="Yan M."/>
            <person name="Ng V."/>
            <person name="Cullen D."/>
            <person name="Martin F."/>
            <person name="Rosso M.-N."/>
            <person name="Henrissat B."/>
            <person name="Hibbett D."/>
            <person name="Martinez A.T."/>
            <person name="Grigoriev I.V."/>
        </authorList>
    </citation>
    <scope>NUCLEOTIDE SEQUENCE</scope>
    <source>
        <strain evidence="2">AH 40177</strain>
    </source>
</reference>
<keyword evidence="1" id="KW-0812">Transmembrane</keyword>
<proteinExistence type="predicted"/>